<name>A0A4D6HCX7_9EURY</name>
<dbReference type="OrthoDB" id="371918at2157"/>
<proteinExistence type="predicted"/>
<evidence type="ECO:0000313" key="3">
    <source>
        <dbReference type="Proteomes" id="UP000296706"/>
    </source>
</evidence>
<dbReference type="InterPro" id="IPR003593">
    <property type="entry name" value="AAA+_ATPase"/>
</dbReference>
<sequence>MSSDDIQEVLVRSLGDHNPWWQDGATALHDTLPARQKSDYYHLVRPNEGTTQFDDADVVGLVGRHGVGKTTLLKQFIHHELQTGTAPERFCYIPFDATALYQLHAADQFQQALRYYESRILGRLDDPAPHYLILDDVHRVAHSDKPGVEGWGSVVRDALEEDGRNIVVSAGATEQVRDELHRVGLESGSYDTQPILPEKFRDYIFTRYPDLEDGDTRVTPTPVREGDGSLPHALETGETAALVETLRDQHQRVADAARQLQSQVAHYLTLGGVLSYVADGDAVDASDVDADAYQLLYRNLTATLYQDAPSLESMRTIADLERLCALAARNRGRDPIRFQRLVELFDVDRRTIRDSYLAVLEKLFVLTSVTEYDNQRPRATRLYLRDTGLVSALENTGPRTALNDLDYEADLARIAAFDHTMRLAYGVNAAQGNPETPSVQYWRGRSGEVDYVFEVDDTPVPIALTYRGRHQDTKHDALDEFQDQYRAPVGFLVTGDAGNRLDPIAHREPGIIELPYWLYLMLC</sequence>
<gene>
    <name evidence="2" type="ORF">DV733_09230</name>
</gene>
<feature type="domain" description="AAA+ ATPase" evidence="1">
    <location>
        <begin position="55"/>
        <end position="351"/>
    </location>
</feature>
<dbReference type="InterPro" id="IPR025420">
    <property type="entry name" value="DUF4143"/>
</dbReference>
<dbReference type="KEGG" id="hsn:DV733_09230"/>
<dbReference type="Pfam" id="PF13173">
    <property type="entry name" value="AAA_14"/>
    <property type="match status" value="1"/>
</dbReference>
<dbReference type="SUPFAM" id="SSF52540">
    <property type="entry name" value="P-loop containing nucleoside triphosphate hydrolases"/>
    <property type="match status" value="1"/>
</dbReference>
<evidence type="ECO:0000313" key="2">
    <source>
        <dbReference type="EMBL" id="QCC51411.1"/>
    </source>
</evidence>
<protein>
    <submittedName>
        <fullName evidence="2">ATP-binding protein</fullName>
    </submittedName>
</protein>
<dbReference type="GeneID" id="39848044"/>
<dbReference type="AlphaFoldDB" id="A0A4D6HCX7"/>
<dbReference type="RefSeq" id="WP_049994978.1">
    <property type="nucleotide sequence ID" value="NZ_CP031310.1"/>
</dbReference>
<organism evidence="2 3">
    <name type="scientific">Halapricum salinum</name>
    <dbReference type="NCBI Taxonomy" id="1457250"/>
    <lineage>
        <taxon>Archaea</taxon>
        <taxon>Methanobacteriati</taxon>
        <taxon>Methanobacteriota</taxon>
        <taxon>Stenosarchaea group</taxon>
        <taxon>Halobacteria</taxon>
        <taxon>Halobacteriales</taxon>
        <taxon>Haloarculaceae</taxon>
        <taxon>Halapricum</taxon>
    </lineage>
</organism>
<dbReference type="InterPro" id="IPR027417">
    <property type="entry name" value="P-loop_NTPase"/>
</dbReference>
<keyword evidence="2" id="KW-0067">ATP-binding</keyword>
<reference evidence="2 3" key="1">
    <citation type="journal article" date="2019" name="Nat. Commun.">
        <title>A new type of DNA phosphorothioation-based antiviral system in archaea.</title>
        <authorList>
            <person name="Xiong L."/>
            <person name="Liu S."/>
            <person name="Chen S."/>
            <person name="Xiao Y."/>
            <person name="Zhu B."/>
            <person name="Gao Y."/>
            <person name="Zhang Y."/>
            <person name="Chen B."/>
            <person name="Luo J."/>
            <person name="Deng Z."/>
            <person name="Chen X."/>
            <person name="Wang L."/>
            <person name="Chen S."/>
        </authorList>
    </citation>
    <scope>NUCLEOTIDE SEQUENCE [LARGE SCALE GENOMIC DNA]</scope>
    <source>
        <strain evidence="2 3">CBA1105</strain>
    </source>
</reference>
<dbReference type="Proteomes" id="UP000296706">
    <property type="component" value="Chromosome"/>
</dbReference>
<dbReference type="PANTHER" id="PTHR33295">
    <property type="entry name" value="ATPASE"/>
    <property type="match status" value="1"/>
</dbReference>
<dbReference type="GO" id="GO:0005524">
    <property type="term" value="F:ATP binding"/>
    <property type="evidence" value="ECO:0007669"/>
    <property type="project" value="UniProtKB-KW"/>
</dbReference>
<dbReference type="SMART" id="SM00382">
    <property type="entry name" value="AAA"/>
    <property type="match status" value="1"/>
</dbReference>
<dbReference type="Gene3D" id="3.40.50.300">
    <property type="entry name" value="P-loop containing nucleotide triphosphate hydrolases"/>
    <property type="match status" value="1"/>
</dbReference>
<dbReference type="InterPro" id="IPR041682">
    <property type="entry name" value="AAA_14"/>
</dbReference>
<dbReference type="STRING" id="1457250.GCA_000755225_01056"/>
<dbReference type="PANTHER" id="PTHR33295:SF18">
    <property type="entry name" value="AAA+ ATPASE DOMAIN-CONTAINING PROTEIN"/>
    <property type="match status" value="1"/>
</dbReference>
<evidence type="ECO:0000259" key="1">
    <source>
        <dbReference type="SMART" id="SM00382"/>
    </source>
</evidence>
<keyword evidence="2" id="KW-0547">Nucleotide-binding</keyword>
<dbReference type="Pfam" id="PF13635">
    <property type="entry name" value="DUF4143"/>
    <property type="match status" value="1"/>
</dbReference>
<keyword evidence="3" id="KW-1185">Reference proteome</keyword>
<dbReference type="EMBL" id="CP031310">
    <property type="protein sequence ID" value="QCC51411.1"/>
    <property type="molecule type" value="Genomic_DNA"/>
</dbReference>
<accession>A0A4D6HCX7</accession>